<dbReference type="InterPro" id="IPR001106">
    <property type="entry name" value="Aromatic_Lyase"/>
</dbReference>
<dbReference type="InterPro" id="IPR008948">
    <property type="entry name" value="L-Aspartase-like"/>
</dbReference>
<comment type="caution">
    <text evidence="2">The sequence shown here is derived from an EMBL/GenBank/DDBJ whole genome shotgun (WGS) entry which is preliminary data.</text>
</comment>
<protein>
    <submittedName>
        <fullName evidence="2">Histidine ammonia-lyase</fullName>
    </submittedName>
</protein>
<dbReference type="AlphaFoldDB" id="A0A366IIT0"/>
<reference evidence="2 3" key="1">
    <citation type="submission" date="2018-06" db="EMBL/GenBank/DDBJ databases">
        <title>Freshwater and sediment microbial communities from various areas in North America, analyzing microbe dynamics in response to fracking.</title>
        <authorList>
            <person name="Lamendella R."/>
        </authorList>
    </citation>
    <scope>NUCLEOTIDE SEQUENCE [LARGE SCALE GENOMIC DNA]</scope>
    <source>
        <strain evidence="2 3">3b_TX</strain>
    </source>
</reference>
<dbReference type="Gene3D" id="1.10.275.10">
    <property type="entry name" value="Fumarase/aspartase (N-terminal domain)"/>
    <property type="match status" value="1"/>
</dbReference>
<sequence length="565" mass="60300">MIDTATACTREEFAGEELVLGREPATLEQLVEVARFRRRIRLAPEVEEHCAKSRAWLDDVIERMKAGESVEAIYSVNTGFGSLAGRRAFPSADDAAELSRRLILADASGIGRIVDEEVVRATMLIRVVSLIQGHSAISWALVEGLVAMLNADVWPAVPEYGSLGASGDLIPLAHIALVLTTAPDGSDEVDNSGEAILDGRIVSGHEAMAAAGLRRIPVGAKDGLALLNGTSFSLAQTALAAWDVQGALHTAEVTACLSIEALLGFGDAFIAELHEARGQKGQIAVAARMRELMHDSQLITGDRDHDPVRQPPQDAYSLRCVPQVFGPIADTLDFAFGLIEREINAATDNPLVFPDLDRGLKAVSGGNFHAEYVAFAADFLSIAATEIGNITERRIFRLDDGTLNRGLPDMLVDSEQVGLDCGFMLPQYLAAALVSDCKTLAHPDSVDSIPTSANQEDHLSMANNAGRHLRQIVANVEVVVGVELLMAVQALELRVKVGRPDGTAVSESELSTAARRVSAMLRATPDTQGKPIAHLTRDVVLYPQVRTAAALVRQRAVIAAADGKG</sequence>
<evidence type="ECO:0000313" key="2">
    <source>
        <dbReference type="EMBL" id="RBP71230.1"/>
    </source>
</evidence>
<dbReference type="CDD" id="cd00332">
    <property type="entry name" value="PAL-HAL"/>
    <property type="match status" value="1"/>
</dbReference>
<dbReference type="InterPro" id="IPR024083">
    <property type="entry name" value="Fumarase/histidase_N"/>
</dbReference>
<proteinExistence type="predicted"/>
<name>A0A366IIT0_9MICO</name>
<dbReference type="RefSeq" id="WP_245940607.1">
    <property type="nucleotide sequence ID" value="NZ_QNSB01000006.1"/>
</dbReference>
<dbReference type="PROSITE" id="PS00488">
    <property type="entry name" value="PAL_HISTIDASE"/>
    <property type="match status" value="1"/>
</dbReference>
<dbReference type="Gene3D" id="1.20.200.10">
    <property type="entry name" value="Fumarase/aspartase (Central domain)"/>
    <property type="match status" value="1"/>
</dbReference>
<dbReference type="GO" id="GO:0016841">
    <property type="term" value="F:ammonia-lyase activity"/>
    <property type="evidence" value="ECO:0007669"/>
    <property type="project" value="InterPro"/>
</dbReference>
<gene>
    <name evidence="2" type="ORF">DFO65_10673</name>
</gene>
<keyword evidence="3" id="KW-1185">Reference proteome</keyword>
<organism evidence="2 3">
    <name type="scientific">Brevibacterium celere</name>
    <dbReference type="NCBI Taxonomy" id="225845"/>
    <lineage>
        <taxon>Bacteria</taxon>
        <taxon>Bacillati</taxon>
        <taxon>Actinomycetota</taxon>
        <taxon>Actinomycetes</taxon>
        <taxon>Micrococcales</taxon>
        <taxon>Brevibacteriaceae</taxon>
        <taxon>Brevibacterium</taxon>
    </lineage>
</organism>
<dbReference type="InterPro" id="IPR022313">
    <property type="entry name" value="Phe/His_NH3-lyase_AS"/>
</dbReference>
<keyword evidence="1 2" id="KW-0456">Lyase</keyword>
<dbReference type="Proteomes" id="UP000253509">
    <property type="component" value="Unassembled WGS sequence"/>
</dbReference>
<dbReference type="EMBL" id="QNSB01000006">
    <property type="protein sequence ID" value="RBP71230.1"/>
    <property type="molecule type" value="Genomic_DNA"/>
</dbReference>
<accession>A0A366IIT0</accession>
<dbReference type="SUPFAM" id="SSF48557">
    <property type="entry name" value="L-aspartase-like"/>
    <property type="match status" value="1"/>
</dbReference>
<evidence type="ECO:0000313" key="3">
    <source>
        <dbReference type="Proteomes" id="UP000253509"/>
    </source>
</evidence>
<evidence type="ECO:0000256" key="1">
    <source>
        <dbReference type="ARBA" id="ARBA00023239"/>
    </source>
</evidence>
<dbReference type="PANTHER" id="PTHR10362">
    <property type="entry name" value="HISTIDINE AMMONIA-LYASE"/>
    <property type="match status" value="1"/>
</dbReference>
<dbReference type="Pfam" id="PF00221">
    <property type="entry name" value="Lyase_aromatic"/>
    <property type="match status" value="1"/>
</dbReference>